<sequence length="238" mass="27393">MSKLKSIVLKFAGPLQSWGTQSHFESRHTDLYPSKSGVVGLLAASLGYRRDQTEDIQALNQLDFAVRVDQEGGLRHDYQTAHKYKANGQPDRTYVTNRYYLEDAVFLVALSHTDEEFMAKIAQALKQPYFQPYMGRRSLPLPLDFIIAETDLGAVETLQSLDWQAAPWYQRQHSRILDAYADAGLIEDAKREQWRKDLVVSFDQKNRHFQTRRELKFQIELPSLIQETEHDAFGELGG</sequence>
<evidence type="ECO:0000313" key="5">
    <source>
        <dbReference type="Proteomes" id="UP000234239"/>
    </source>
</evidence>
<dbReference type="InterPro" id="IPR013422">
    <property type="entry name" value="CRISPR-assoc_prot_Cas5_N"/>
</dbReference>
<dbReference type="InterPro" id="IPR010147">
    <property type="entry name" value="CRISPR-assoc_prot_CasD"/>
</dbReference>
<dbReference type="EMBL" id="PKGY01000002">
    <property type="protein sequence ID" value="PKZ22444.1"/>
    <property type="molecule type" value="Genomic_DNA"/>
</dbReference>
<dbReference type="Proteomes" id="UP000234239">
    <property type="component" value="Unassembled WGS sequence"/>
</dbReference>
<dbReference type="Pfam" id="PF09704">
    <property type="entry name" value="Cas_Cas5d"/>
    <property type="match status" value="1"/>
</dbReference>
<dbReference type="NCBIfam" id="TIGR01868">
    <property type="entry name" value="casD_Cas5e"/>
    <property type="match status" value="1"/>
</dbReference>
<name>A0A120I9A1_9LACT</name>
<dbReference type="GO" id="GO:0003723">
    <property type="term" value="F:RNA binding"/>
    <property type="evidence" value="ECO:0007669"/>
    <property type="project" value="InterPro"/>
</dbReference>
<reference evidence="3 5" key="3">
    <citation type="submission" date="2017-12" db="EMBL/GenBank/DDBJ databases">
        <title>Phylogenetic diversity of female urinary microbiome.</title>
        <authorList>
            <person name="Thomas-White K."/>
            <person name="Wolfe A.J."/>
        </authorList>
    </citation>
    <scope>NUCLEOTIDE SEQUENCE [LARGE SCALE GENOMIC DNA]</scope>
    <source>
        <strain evidence="3 5">UMB0139</strain>
    </source>
</reference>
<dbReference type="CDD" id="cd09645">
    <property type="entry name" value="Cas5_I-E"/>
    <property type="match status" value="1"/>
</dbReference>
<evidence type="ECO:0000313" key="3">
    <source>
        <dbReference type="EMBL" id="PKZ22444.1"/>
    </source>
</evidence>
<evidence type="ECO:0000313" key="2">
    <source>
        <dbReference type="EMBL" id="AMB94268.1"/>
    </source>
</evidence>
<protein>
    <submittedName>
        <fullName evidence="2">Type I-E CRISPR-associated protein Cas5/CasD</fullName>
    </submittedName>
</protein>
<evidence type="ECO:0000256" key="1">
    <source>
        <dbReference type="ARBA" id="ARBA00023118"/>
    </source>
</evidence>
<reference evidence="2 4" key="1">
    <citation type="journal article" date="2016" name="Genome Announc.">
        <title>Complete Genome Sequences of Aerococcus christensenii CCUG 28831T, Aerococcus sanguinicola CCUG 43001T, Aerococcus urinae CCUG 36881T, Aerococcus urinaeequi CCUG 28094T, Aerococcus urinaehominis CCUG 42038 BT, and Aerococcus viridans CCUG 4311T.</title>
        <authorList>
            <person name="Carkaci D."/>
            <person name="Dargis R."/>
            <person name="Nielsen X.C."/>
            <person name="Skovgaard O."/>
            <person name="Fuursted K."/>
            <person name="Christensen J.J."/>
        </authorList>
    </citation>
    <scope>NUCLEOTIDE SEQUENCE [LARGE SCALE GENOMIC DNA]</scope>
    <source>
        <strain evidence="2 4">CCUG43001</strain>
    </source>
</reference>
<keyword evidence="4" id="KW-1185">Reference proteome</keyword>
<accession>A0A120I9A1</accession>
<dbReference type="OrthoDB" id="3189549at2"/>
<dbReference type="Proteomes" id="UP000069912">
    <property type="component" value="Chromosome"/>
</dbReference>
<organism evidence="2 4">
    <name type="scientific">Aerococcus sanguinicola</name>
    <dbReference type="NCBI Taxonomy" id="119206"/>
    <lineage>
        <taxon>Bacteria</taxon>
        <taxon>Bacillati</taxon>
        <taxon>Bacillota</taxon>
        <taxon>Bacilli</taxon>
        <taxon>Lactobacillales</taxon>
        <taxon>Aerococcaceae</taxon>
        <taxon>Aerococcus</taxon>
    </lineage>
</organism>
<dbReference type="GO" id="GO:0043571">
    <property type="term" value="P:maintenance of CRISPR repeat elements"/>
    <property type="evidence" value="ECO:0007669"/>
    <property type="project" value="InterPro"/>
</dbReference>
<keyword evidence="1" id="KW-0051">Antiviral defense</keyword>
<dbReference type="EMBL" id="CP014160">
    <property type="protein sequence ID" value="AMB94268.1"/>
    <property type="molecule type" value="Genomic_DNA"/>
</dbReference>
<dbReference type="GO" id="GO:0051607">
    <property type="term" value="P:defense response to virus"/>
    <property type="evidence" value="ECO:0007669"/>
    <property type="project" value="UniProtKB-KW"/>
</dbReference>
<dbReference type="NCBIfam" id="TIGR02593">
    <property type="entry name" value="CRISPR_cas5"/>
    <property type="match status" value="1"/>
</dbReference>
<dbReference type="AlphaFoldDB" id="A0A120I9A1"/>
<dbReference type="Gene3D" id="3.30.70.2660">
    <property type="match status" value="1"/>
</dbReference>
<evidence type="ECO:0000313" key="4">
    <source>
        <dbReference type="Proteomes" id="UP000069912"/>
    </source>
</evidence>
<dbReference type="InterPro" id="IPR021124">
    <property type="entry name" value="CRISPR-assoc_prot_Cas5"/>
</dbReference>
<reference evidence="4" key="2">
    <citation type="submission" date="2016-01" db="EMBL/GenBank/DDBJ databases">
        <title>Six Aerococcus type strain genome sequencing and assembly using PacBio and Illumina Hiseq.</title>
        <authorList>
            <person name="Carkaci D."/>
            <person name="Dargis R."/>
            <person name="Nielsen X.C."/>
            <person name="Skovgaard O."/>
            <person name="Fuursted K."/>
            <person name="Christensen J.J."/>
        </authorList>
    </citation>
    <scope>NUCLEOTIDE SEQUENCE [LARGE SCALE GENOMIC DNA]</scope>
    <source>
        <strain evidence="4">CCUG43001</strain>
    </source>
</reference>
<gene>
    <name evidence="3" type="primary">cas5e</name>
    <name evidence="2" type="ORF">AWM72_05600</name>
    <name evidence="3" type="ORF">CYJ28_04835</name>
</gene>
<proteinExistence type="predicted"/>
<dbReference type="KEGG" id="asan:AWM72_05600"/>